<feature type="transmembrane region" description="Helical" evidence="1">
    <location>
        <begin position="177"/>
        <end position="196"/>
    </location>
</feature>
<keyword evidence="1" id="KW-1133">Transmembrane helix</keyword>
<dbReference type="EMBL" id="BOMG01000154">
    <property type="protein sequence ID" value="GID61998.1"/>
    <property type="molecule type" value="Genomic_DNA"/>
</dbReference>
<keyword evidence="1" id="KW-0472">Membrane</keyword>
<evidence type="ECO:0008006" key="4">
    <source>
        <dbReference type="Google" id="ProtNLM"/>
    </source>
</evidence>
<accession>A0ABQ3XU62</accession>
<reference evidence="2 3" key="1">
    <citation type="submission" date="2021-01" db="EMBL/GenBank/DDBJ databases">
        <title>Whole genome shotgun sequence of Actinoplanes couchii NBRC 106145.</title>
        <authorList>
            <person name="Komaki H."/>
            <person name="Tamura T."/>
        </authorList>
    </citation>
    <scope>NUCLEOTIDE SEQUENCE [LARGE SCALE GENOMIC DNA]</scope>
    <source>
        <strain evidence="2 3">NBRC 106145</strain>
    </source>
</reference>
<dbReference type="RefSeq" id="WP_203810518.1">
    <property type="nucleotide sequence ID" value="NZ_BAAAQE010000077.1"/>
</dbReference>
<dbReference type="Proteomes" id="UP000612282">
    <property type="component" value="Unassembled WGS sequence"/>
</dbReference>
<gene>
    <name evidence="2" type="ORF">Aco03nite_104020</name>
</gene>
<evidence type="ECO:0000313" key="3">
    <source>
        <dbReference type="Proteomes" id="UP000612282"/>
    </source>
</evidence>
<evidence type="ECO:0000313" key="2">
    <source>
        <dbReference type="EMBL" id="GID61998.1"/>
    </source>
</evidence>
<name>A0ABQ3XU62_9ACTN</name>
<sequence>MQASTGYGPAGPQTAPLSGVGCAWFRVTVIRSPSRRATGESGPDFDVILQIDAPGWPVIADHDGRIPVDPRLVAPSTLFDPIQTESRITDSTTAEHHWSAPNPPSCLSAPILADMRKADQLRLIEVRVPHGVPVYATGRVTSRGLRPSRLGPTVLTPGTRASVLAARRESVRTGRTTAIVMFLIGFLLAAPAAVWLSSLI</sequence>
<keyword evidence="3" id="KW-1185">Reference proteome</keyword>
<evidence type="ECO:0000256" key="1">
    <source>
        <dbReference type="SAM" id="Phobius"/>
    </source>
</evidence>
<comment type="caution">
    <text evidence="2">The sequence shown here is derived from an EMBL/GenBank/DDBJ whole genome shotgun (WGS) entry which is preliminary data.</text>
</comment>
<proteinExistence type="predicted"/>
<protein>
    <recommendedName>
        <fullName evidence="4">RING-type E3 ubiquitin transferase</fullName>
    </recommendedName>
</protein>
<keyword evidence="1" id="KW-0812">Transmembrane</keyword>
<organism evidence="2 3">
    <name type="scientific">Actinoplanes couchii</name>
    <dbReference type="NCBI Taxonomy" id="403638"/>
    <lineage>
        <taxon>Bacteria</taxon>
        <taxon>Bacillati</taxon>
        <taxon>Actinomycetota</taxon>
        <taxon>Actinomycetes</taxon>
        <taxon>Micromonosporales</taxon>
        <taxon>Micromonosporaceae</taxon>
        <taxon>Actinoplanes</taxon>
    </lineage>
</organism>